<keyword evidence="6" id="KW-0378">Hydrolase</keyword>
<keyword evidence="3" id="KW-0540">Nuclease</keyword>
<evidence type="ECO:0000256" key="3">
    <source>
        <dbReference type="ARBA" id="ARBA00022722"/>
    </source>
</evidence>
<dbReference type="NCBIfam" id="TIGR01596">
    <property type="entry name" value="cas3_HD"/>
    <property type="match status" value="1"/>
</dbReference>
<dbReference type="InterPro" id="IPR006483">
    <property type="entry name" value="CRISPR-assoc_Cas3_HD"/>
</dbReference>
<accession>A0A564ZLD6</accession>
<evidence type="ECO:0000256" key="5">
    <source>
        <dbReference type="ARBA" id="ARBA00022741"/>
    </source>
</evidence>
<evidence type="ECO:0000256" key="4">
    <source>
        <dbReference type="ARBA" id="ARBA00022723"/>
    </source>
</evidence>
<evidence type="ECO:0000256" key="8">
    <source>
        <dbReference type="ARBA" id="ARBA00022840"/>
    </source>
</evidence>
<comment type="similarity">
    <text evidence="2">In the central section; belongs to the CRISPR-associated helicase Cas3 family.</text>
</comment>
<dbReference type="CDD" id="cd17930">
    <property type="entry name" value="DEXHc_cas3"/>
    <property type="match status" value="1"/>
</dbReference>
<dbReference type="Pfam" id="PF00270">
    <property type="entry name" value="DEAD"/>
    <property type="match status" value="1"/>
</dbReference>
<dbReference type="GO" id="GO:0016787">
    <property type="term" value="F:hydrolase activity"/>
    <property type="evidence" value="ECO:0007669"/>
    <property type="project" value="UniProtKB-KW"/>
</dbReference>
<sequence>MGSNNEWFAHSANSSGRRHCLREHLASVSRLAAEFAEGLPWADEARFSGLLHDLGKYGDIFQARLRGEAKGIDHWSAGAWAALRDSRSVAAALAIQGHHIGLQRLGKDALRAMDPDRLAESHPLGLQLSETQLDILLGRLKGDELNPARPASPFIYNMPGDNHVGWMLDMRLLFSALVDGDFLDTEAHFNGTEEGKRYRAAGPTLDPKDALRALERFRASVQRDSKAEQQVVQLREDLWRACLAAADQLPGLFTLSAPTGSGKTLSMLAFALAHAKRHGLRRVVVVIPYLTIIEQTAAVYRSAFQEDFPEAFVLEHHSLASGLAGTGDDSAERYWERLLAENWDAPIVVTTSVQFLDSLFSNRPSACRKLHRLAGSVILFDEVQTLPLPLAIPTLAALSHLSSRCRTTVVFATATQPAFDHLDREVRKWVAPGWQPREIAAPEINLFRCLRRVEVRWPDPPVPTSWDNLCQELGKRDQALVIVNLKRHASHLAYRLFDEWRDALFHLSTAMCPAHRQAVLAAVRRRLEAEERCLLVSTQCVEAGVDVDFPAVYRAFGPLEAIAQAAGRCNREGRRPCGEVVVFFPEEDSVFPDRSYERAASVAQSLLTELGTAHMDIRDPALYRRYYERLYSLAKPEDLRRELQDAIRAFDFPEVARRYHVIAQDSISVLVPYREQIQDYEALTAEGQTKGLSADWMRRAQPLVVSVPRPRQEDLIRQCLAPLPLRRGGVSDDWFVYVCREDYDPLTGLTPPKAPPVWLV</sequence>
<dbReference type="CDD" id="cd09641">
    <property type="entry name" value="Cas3''_I"/>
    <property type="match status" value="1"/>
</dbReference>
<dbReference type="InterPro" id="IPR011545">
    <property type="entry name" value="DEAD/DEAH_box_helicase_dom"/>
</dbReference>
<dbReference type="InterPro" id="IPR006474">
    <property type="entry name" value="Helicase_Cas3_CRISPR-ass_core"/>
</dbReference>
<feature type="domain" description="HD Cas3-type" evidence="11">
    <location>
        <begin position="14"/>
        <end position="183"/>
    </location>
</feature>
<evidence type="ECO:0000256" key="2">
    <source>
        <dbReference type="ARBA" id="ARBA00009046"/>
    </source>
</evidence>
<keyword evidence="13" id="KW-1185">Reference proteome</keyword>
<protein>
    <submittedName>
        <fullName evidence="12">Helicase Cas3</fullName>
    </submittedName>
</protein>
<name>A0A564ZLD6_9BACT</name>
<dbReference type="GO" id="GO:0051607">
    <property type="term" value="P:defense response to virus"/>
    <property type="evidence" value="ECO:0007669"/>
    <property type="project" value="UniProtKB-KW"/>
</dbReference>
<evidence type="ECO:0000313" key="13">
    <source>
        <dbReference type="Proteomes" id="UP000334340"/>
    </source>
</evidence>
<dbReference type="GO" id="GO:0003676">
    <property type="term" value="F:nucleic acid binding"/>
    <property type="evidence" value="ECO:0007669"/>
    <property type="project" value="InterPro"/>
</dbReference>
<dbReference type="InterPro" id="IPR014001">
    <property type="entry name" value="Helicase_ATP-bd"/>
</dbReference>
<dbReference type="SUPFAM" id="SSF109604">
    <property type="entry name" value="HD-domain/PDEase-like"/>
    <property type="match status" value="1"/>
</dbReference>
<dbReference type="SUPFAM" id="SSF52540">
    <property type="entry name" value="P-loop containing nucleoside triphosphate hydrolases"/>
    <property type="match status" value="1"/>
</dbReference>
<dbReference type="GO" id="GO:0004386">
    <property type="term" value="F:helicase activity"/>
    <property type="evidence" value="ECO:0007669"/>
    <property type="project" value="UniProtKB-KW"/>
</dbReference>
<organism evidence="12 13">
    <name type="scientific">Candidatus Methylomirabilis lanthanidiphila</name>
    <dbReference type="NCBI Taxonomy" id="2211376"/>
    <lineage>
        <taxon>Bacteria</taxon>
        <taxon>Candidatus Methylomirabilota</taxon>
        <taxon>Candidatus Methylomirabilia</taxon>
        <taxon>Candidatus Methylomirabilales</taxon>
        <taxon>Candidatus Methylomirabilaceae</taxon>
        <taxon>Candidatus Methylomirabilis</taxon>
    </lineage>
</organism>
<dbReference type="AlphaFoldDB" id="A0A564ZLD6"/>
<feature type="domain" description="Helicase ATP-binding" evidence="10">
    <location>
        <begin position="244"/>
        <end position="417"/>
    </location>
</feature>
<evidence type="ECO:0000256" key="6">
    <source>
        <dbReference type="ARBA" id="ARBA00022801"/>
    </source>
</evidence>
<proteinExistence type="inferred from homology"/>
<dbReference type="Gene3D" id="3.40.50.300">
    <property type="entry name" value="P-loop containing nucleotide triphosphate hydrolases"/>
    <property type="match status" value="2"/>
</dbReference>
<dbReference type="PROSITE" id="PS51643">
    <property type="entry name" value="HD_CAS3"/>
    <property type="match status" value="1"/>
</dbReference>
<dbReference type="InterPro" id="IPR054712">
    <property type="entry name" value="Cas3-like_dom"/>
</dbReference>
<dbReference type="InterPro" id="IPR027417">
    <property type="entry name" value="P-loop_NTPase"/>
</dbReference>
<evidence type="ECO:0000256" key="7">
    <source>
        <dbReference type="ARBA" id="ARBA00022806"/>
    </source>
</evidence>
<evidence type="ECO:0000256" key="1">
    <source>
        <dbReference type="ARBA" id="ARBA00006847"/>
    </source>
</evidence>
<reference evidence="12 13" key="1">
    <citation type="submission" date="2019-07" db="EMBL/GenBank/DDBJ databases">
        <authorList>
            <person name="Cremers G."/>
        </authorList>
    </citation>
    <scope>NUCLEOTIDE SEQUENCE [LARGE SCALE GENOMIC DNA]</scope>
</reference>
<dbReference type="PANTHER" id="PTHR24031">
    <property type="entry name" value="RNA HELICASE"/>
    <property type="match status" value="1"/>
</dbReference>
<keyword evidence="8" id="KW-0067">ATP-binding</keyword>
<evidence type="ECO:0000259" key="11">
    <source>
        <dbReference type="PROSITE" id="PS51643"/>
    </source>
</evidence>
<dbReference type="GO" id="GO:0004518">
    <property type="term" value="F:nuclease activity"/>
    <property type="evidence" value="ECO:0007669"/>
    <property type="project" value="UniProtKB-KW"/>
</dbReference>
<evidence type="ECO:0000313" key="12">
    <source>
        <dbReference type="EMBL" id="VUZ86150.1"/>
    </source>
</evidence>
<dbReference type="NCBIfam" id="TIGR01587">
    <property type="entry name" value="cas3_core"/>
    <property type="match status" value="1"/>
</dbReference>
<dbReference type="PROSITE" id="PS51192">
    <property type="entry name" value="HELICASE_ATP_BIND_1"/>
    <property type="match status" value="1"/>
</dbReference>
<dbReference type="Gene3D" id="1.10.3210.30">
    <property type="match status" value="1"/>
</dbReference>
<dbReference type="GO" id="GO:0005524">
    <property type="term" value="F:ATP binding"/>
    <property type="evidence" value="ECO:0007669"/>
    <property type="project" value="UniProtKB-KW"/>
</dbReference>
<keyword evidence="9" id="KW-0051">Antiviral defense</keyword>
<dbReference type="Proteomes" id="UP000334340">
    <property type="component" value="Unassembled WGS sequence"/>
</dbReference>
<dbReference type="SMART" id="SM00487">
    <property type="entry name" value="DEXDc"/>
    <property type="match status" value="1"/>
</dbReference>
<evidence type="ECO:0000256" key="9">
    <source>
        <dbReference type="ARBA" id="ARBA00023118"/>
    </source>
</evidence>
<dbReference type="Pfam" id="PF22590">
    <property type="entry name" value="Cas3-like_C_2"/>
    <property type="match status" value="1"/>
</dbReference>
<evidence type="ECO:0000259" key="10">
    <source>
        <dbReference type="PROSITE" id="PS51192"/>
    </source>
</evidence>
<dbReference type="GO" id="GO:0046872">
    <property type="term" value="F:metal ion binding"/>
    <property type="evidence" value="ECO:0007669"/>
    <property type="project" value="UniProtKB-KW"/>
</dbReference>
<keyword evidence="4" id="KW-0479">Metal-binding</keyword>
<keyword evidence="7 12" id="KW-0347">Helicase</keyword>
<comment type="similarity">
    <text evidence="1">In the N-terminal section; belongs to the CRISPR-associated nuclease Cas3-HD family.</text>
</comment>
<keyword evidence="5" id="KW-0547">Nucleotide-binding</keyword>
<gene>
    <name evidence="12" type="ORF">MELA_02546</name>
</gene>
<dbReference type="EMBL" id="CABIKM010000045">
    <property type="protein sequence ID" value="VUZ86150.1"/>
    <property type="molecule type" value="Genomic_DNA"/>
</dbReference>
<dbReference type="InterPro" id="IPR038257">
    <property type="entry name" value="CRISPR-assoc_Cas3_HD_sf"/>
</dbReference>